<evidence type="ECO:0000313" key="18">
    <source>
        <dbReference type="EMBL" id="MCX2523636.1"/>
    </source>
</evidence>
<keyword evidence="10 15" id="KW-0479">Metal-binding</keyword>
<feature type="domain" description="RNase III" evidence="17">
    <location>
        <begin position="5"/>
        <end position="127"/>
    </location>
</feature>
<feature type="domain" description="DRBM" evidence="16">
    <location>
        <begin position="154"/>
        <end position="224"/>
    </location>
</feature>
<keyword evidence="15" id="KW-0699">rRNA-binding</keyword>
<dbReference type="InterPro" id="IPR036389">
    <property type="entry name" value="RNase_III_sf"/>
</dbReference>
<dbReference type="PANTHER" id="PTHR11207:SF0">
    <property type="entry name" value="RIBONUCLEASE 3"/>
    <property type="match status" value="1"/>
</dbReference>
<dbReference type="CDD" id="cd00593">
    <property type="entry name" value="RIBOc"/>
    <property type="match status" value="1"/>
</dbReference>
<comment type="subcellular location">
    <subcellularLocation>
        <location evidence="2 15">Cytoplasm</location>
    </subcellularLocation>
</comment>
<evidence type="ECO:0000256" key="3">
    <source>
        <dbReference type="ARBA" id="ARBA00010183"/>
    </source>
</evidence>
<dbReference type="Pfam" id="PF14622">
    <property type="entry name" value="Ribonucleas_3_3"/>
    <property type="match status" value="1"/>
</dbReference>
<dbReference type="EC" id="3.1.26.3" evidence="15"/>
<evidence type="ECO:0000259" key="16">
    <source>
        <dbReference type="PROSITE" id="PS50137"/>
    </source>
</evidence>
<keyword evidence="19" id="KW-1185">Reference proteome</keyword>
<evidence type="ECO:0000256" key="8">
    <source>
        <dbReference type="ARBA" id="ARBA00022694"/>
    </source>
</evidence>
<evidence type="ECO:0000256" key="9">
    <source>
        <dbReference type="ARBA" id="ARBA00022722"/>
    </source>
</evidence>
<evidence type="ECO:0000256" key="13">
    <source>
        <dbReference type="ARBA" id="ARBA00022842"/>
    </source>
</evidence>
<proteinExistence type="inferred from homology"/>
<gene>
    <name evidence="15 18" type="primary">rnc</name>
    <name evidence="18" type="ORF">OQ287_05245</name>
</gene>
<dbReference type="FunFam" id="1.10.1520.10:FF:000001">
    <property type="entry name" value="Ribonuclease 3"/>
    <property type="match status" value="1"/>
</dbReference>
<organism evidence="18 19">
    <name type="scientific">Larsenimonas rhizosphaerae</name>
    <dbReference type="NCBI Taxonomy" id="2944682"/>
    <lineage>
        <taxon>Bacteria</taxon>
        <taxon>Pseudomonadati</taxon>
        <taxon>Pseudomonadota</taxon>
        <taxon>Gammaproteobacteria</taxon>
        <taxon>Oceanospirillales</taxon>
        <taxon>Halomonadaceae</taxon>
        <taxon>Larsenimonas</taxon>
    </lineage>
</organism>
<dbReference type="SMART" id="SM00358">
    <property type="entry name" value="DSRM"/>
    <property type="match status" value="1"/>
</dbReference>
<evidence type="ECO:0000256" key="15">
    <source>
        <dbReference type="HAMAP-Rule" id="MF_00104"/>
    </source>
</evidence>
<dbReference type="GO" id="GO:0042802">
    <property type="term" value="F:identical protein binding"/>
    <property type="evidence" value="ECO:0007669"/>
    <property type="project" value="UniProtKB-ARBA"/>
</dbReference>
<dbReference type="PROSITE" id="PS00517">
    <property type="entry name" value="RNASE_3_1"/>
    <property type="match status" value="1"/>
</dbReference>
<feature type="binding site" evidence="15">
    <location>
        <position position="113"/>
    </location>
    <ligand>
        <name>Mg(2+)</name>
        <dbReference type="ChEBI" id="CHEBI:18420"/>
    </ligand>
</feature>
<dbReference type="GO" id="GO:0019843">
    <property type="term" value="F:rRNA binding"/>
    <property type="evidence" value="ECO:0007669"/>
    <property type="project" value="UniProtKB-KW"/>
</dbReference>
<dbReference type="PROSITE" id="PS50137">
    <property type="entry name" value="DS_RBD"/>
    <property type="match status" value="1"/>
</dbReference>
<protein>
    <recommendedName>
        <fullName evidence="15">Ribonuclease 3</fullName>
        <ecNumber evidence="15">3.1.26.3</ecNumber>
    </recommendedName>
    <alternativeName>
        <fullName evidence="15">Ribonuclease III</fullName>
        <shortName evidence="15">RNase III</shortName>
    </alternativeName>
</protein>
<dbReference type="GO" id="GO:0008033">
    <property type="term" value="P:tRNA processing"/>
    <property type="evidence" value="ECO:0007669"/>
    <property type="project" value="UniProtKB-KW"/>
</dbReference>
<dbReference type="GO" id="GO:0003725">
    <property type="term" value="F:double-stranded RNA binding"/>
    <property type="evidence" value="ECO:0007669"/>
    <property type="project" value="TreeGrafter"/>
</dbReference>
<keyword evidence="11 15" id="KW-0255">Endonuclease</keyword>
<dbReference type="InterPro" id="IPR011907">
    <property type="entry name" value="RNase_III"/>
</dbReference>
<feature type="binding site" evidence="15">
    <location>
        <position position="40"/>
    </location>
    <ligand>
        <name>Mg(2+)</name>
        <dbReference type="ChEBI" id="CHEBI:18420"/>
    </ligand>
</feature>
<keyword evidence="6 15" id="KW-0698">rRNA processing</keyword>
<dbReference type="Proteomes" id="UP001165678">
    <property type="component" value="Unassembled WGS sequence"/>
</dbReference>
<sequence length="232" mass="26112">MSSPLNVLSQRVGYTFTDIARLELAITHRSFGGENNERLEFLGDSIVNFVVGEALYRRFPEAREGQLSRLRARMVKGQTLAELAREFRLGEFLRLGTGEMKSGGHRRDSILADAMEAVIGAIYLDGGMEAIKDRVLDWYDSRLSALDLKDTQKDPKTRLQEYLQSRQHALPRYDVLSVEGEAHAQTFLVACHIEVLSKPTEGQGASRRFAEQQAADQALKKLESMTKGTRHE</sequence>
<keyword evidence="13 15" id="KW-0460">Magnesium</keyword>
<dbReference type="GO" id="GO:0046872">
    <property type="term" value="F:metal ion binding"/>
    <property type="evidence" value="ECO:0007669"/>
    <property type="project" value="UniProtKB-KW"/>
</dbReference>
<dbReference type="GO" id="GO:0006397">
    <property type="term" value="P:mRNA processing"/>
    <property type="evidence" value="ECO:0007669"/>
    <property type="project" value="UniProtKB-UniRule"/>
</dbReference>
<evidence type="ECO:0000259" key="17">
    <source>
        <dbReference type="PROSITE" id="PS50142"/>
    </source>
</evidence>
<evidence type="ECO:0000256" key="10">
    <source>
        <dbReference type="ARBA" id="ARBA00022723"/>
    </source>
</evidence>
<keyword evidence="14 15" id="KW-0694">RNA-binding</keyword>
<feature type="active site" evidence="15">
    <location>
        <position position="116"/>
    </location>
</feature>
<name>A0AA41ZFE9_9GAMM</name>
<dbReference type="AlphaFoldDB" id="A0AA41ZFE9"/>
<dbReference type="GO" id="GO:0006364">
    <property type="term" value="P:rRNA processing"/>
    <property type="evidence" value="ECO:0007669"/>
    <property type="project" value="UniProtKB-UniRule"/>
</dbReference>
<accession>A0AA41ZFE9</accession>
<comment type="subunit">
    <text evidence="4 15">Homodimer.</text>
</comment>
<keyword evidence="8 15" id="KW-0819">tRNA processing</keyword>
<dbReference type="CDD" id="cd10845">
    <property type="entry name" value="DSRM_RNAse_III_family"/>
    <property type="match status" value="1"/>
</dbReference>
<evidence type="ECO:0000256" key="11">
    <source>
        <dbReference type="ARBA" id="ARBA00022759"/>
    </source>
</evidence>
<dbReference type="InterPro" id="IPR014720">
    <property type="entry name" value="dsRBD_dom"/>
</dbReference>
<reference evidence="18" key="1">
    <citation type="submission" date="2022-11" db="EMBL/GenBank/DDBJ databases">
        <title>Larsenimonas rhizosphaerae sp. nov., isolated from a tidal mudflat.</title>
        <authorList>
            <person name="Lee S.D."/>
            <person name="Kim I.S."/>
        </authorList>
    </citation>
    <scope>NUCLEOTIDE SEQUENCE</scope>
    <source>
        <strain evidence="18">GH2-1</strain>
    </source>
</reference>
<dbReference type="GO" id="GO:0005737">
    <property type="term" value="C:cytoplasm"/>
    <property type="evidence" value="ECO:0007669"/>
    <property type="project" value="UniProtKB-SubCell"/>
</dbReference>
<dbReference type="Pfam" id="PF00035">
    <property type="entry name" value="dsrm"/>
    <property type="match status" value="1"/>
</dbReference>
<evidence type="ECO:0000256" key="4">
    <source>
        <dbReference type="ARBA" id="ARBA00011738"/>
    </source>
</evidence>
<comment type="caution">
    <text evidence="18">The sequence shown here is derived from an EMBL/GenBank/DDBJ whole genome shotgun (WGS) entry which is preliminary data.</text>
</comment>
<keyword evidence="7 15" id="KW-0507">mRNA processing</keyword>
<dbReference type="Gene3D" id="1.10.1520.10">
    <property type="entry name" value="Ribonuclease III domain"/>
    <property type="match status" value="1"/>
</dbReference>
<comment type="function">
    <text evidence="15">Digests double-stranded RNA. Involved in the processing of primary rRNA transcript to yield the immediate precursors to the large and small rRNAs (23S and 16S). Processes some mRNAs, and tRNAs when they are encoded in the rRNA operon. Processes pre-crRNA and tracrRNA of type II CRISPR loci if present in the organism.</text>
</comment>
<dbReference type="FunFam" id="3.30.160.20:FF:000003">
    <property type="entry name" value="Ribonuclease 3"/>
    <property type="match status" value="1"/>
</dbReference>
<evidence type="ECO:0000256" key="5">
    <source>
        <dbReference type="ARBA" id="ARBA00022490"/>
    </source>
</evidence>
<feature type="active site" evidence="15">
    <location>
        <position position="44"/>
    </location>
</feature>
<comment type="similarity">
    <text evidence="3">Belongs to the ribonuclease III family.</text>
</comment>
<dbReference type="NCBIfam" id="TIGR02191">
    <property type="entry name" value="RNaseIII"/>
    <property type="match status" value="1"/>
</dbReference>
<dbReference type="SUPFAM" id="SSF54768">
    <property type="entry name" value="dsRNA-binding domain-like"/>
    <property type="match status" value="1"/>
</dbReference>
<evidence type="ECO:0000256" key="6">
    <source>
        <dbReference type="ARBA" id="ARBA00022552"/>
    </source>
</evidence>
<evidence type="ECO:0000256" key="1">
    <source>
        <dbReference type="ARBA" id="ARBA00000109"/>
    </source>
</evidence>
<dbReference type="PROSITE" id="PS50142">
    <property type="entry name" value="RNASE_3_2"/>
    <property type="match status" value="1"/>
</dbReference>
<keyword evidence="9 15" id="KW-0540">Nuclease</keyword>
<keyword evidence="5 15" id="KW-0963">Cytoplasm</keyword>
<dbReference type="PANTHER" id="PTHR11207">
    <property type="entry name" value="RIBONUCLEASE III"/>
    <property type="match status" value="1"/>
</dbReference>
<dbReference type="SMART" id="SM00535">
    <property type="entry name" value="RIBOc"/>
    <property type="match status" value="1"/>
</dbReference>
<comment type="cofactor">
    <cofactor evidence="15">
        <name>Mg(2+)</name>
        <dbReference type="ChEBI" id="CHEBI:18420"/>
    </cofactor>
</comment>
<comment type="catalytic activity">
    <reaction evidence="1 15">
        <text>Endonucleolytic cleavage to 5'-phosphomonoester.</text>
        <dbReference type="EC" id="3.1.26.3"/>
    </reaction>
</comment>
<dbReference type="RefSeq" id="WP_265895764.1">
    <property type="nucleotide sequence ID" value="NZ_JAPIVE010000001.1"/>
</dbReference>
<evidence type="ECO:0000256" key="14">
    <source>
        <dbReference type="ARBA" id="ARBA00022884"/>
    </source>
</evidence>
<dbReference type="GO" id="GO:0010468">
    <property type="term" value="P:regulation of gene expression"/>
    <property type="evidence" value="ECO:0007669"/>
    <property type="project" value="TreeGrafter"/>
</dbReference>
<evidence type="ECO:0000256" key="2">
    <source>
        <dbReference type="ARBA" id="ARBA00004496"/>
    </source>
</evidence>
<dbReference type="InterPro" id="IPR000999">
    <property type="entry name" value="RNase_III_dom"/>
</dbReference>
<keyword evidence="12 15" id="KW-0378">Hydrolase</keyword>
<dbReference type="EMBL" id="JAPIVE010000001">
    <property type="protein sequence ID" value="MCX2523636.1"/>
    <property type="molecule type" value="Genomic_DNA"/>
</dbReference>
<feature type="binding site" evidence="15">
    <location>
        <position position="116"/>
    </location>
    <ligand>
        <name>Mg(2+)</name>
        <dbReference type="ChEBI" id="CHEBI:18420"/>
    </ligand>
</feature>
<evidence type="ECO:0000256" key="12">
    <source>
        <dbReference type="ARBA" id="ARBA00022801"/>
    </source>
</evidence>
<dbReference type="HAMAP" id="MF_00104">
    <property type="entry name" value="RNase_III"/>
    <property type="match status" value="1"/>
</dbReference>
<dbReference type="SUPFAM" id="SSF69065">
    <property type="entry name" value="RNase III domain-like"/>
    <property type="match status" value="1"/>
</dbReference>
<evidence type="ECO:0000313" key="19">
    <source>
        <dbReference type="Proteomes" id="UP001165678"/>
    </source>
</evidence>
<dbReference type="GO" id="GO:0004525">
    <property type="term" value="F:ribonuclease III activity"/>
    <property type="evidence" value="ECO:0007669"/>
    <property type="project" value="UniProtKB-UniRule"/>
</dbReference>
<dbReference type="Gene3D" id="3.30.160.20">
    <property type="match status" value="1"/>
</dbReference>
<evidence type="ECO:0000256" key="7">
    <source>
        <dbReference type="ARBA" id="ARBA00022664"/>
    </source>
</evidence>